<keyword evidence="4" id="KW-0378">Hydrolase</keyword>
<evidence type="ECO:0000256" key="4">
    <source>
        <dbReference type="ARBA" id="ARBA00022801"/>
    </source>
</evidence>
<dbReference type="SMART" id="SM00535">
    <property type="entry name" value="RIBOc"/>
    <property type="match status" value="1"/>
</dbReference>
<gene>
    <name evidence="9" type="ORF">IAB94_06250</name>
</gene>
<organism evidence="9 10">
    <name type="scientific">Candidatus Coproplasma avicola</name>
    <dbReference type="NCBI Taxonomy" id="2840744"/>
    <lineage>
        <taxon>Bacteria</taxon>
        <taxon>Bacillati</taxon>
        <taxon>Bacillota</taxon>
        <taxon>Clostridia</taxon>
        <taxon>Eubacteriales</taxon>
        <taxon>Candidatus Coproplasma</taxon>
    </lineage>
</organism>
<dbReference type="GO" id="GO:0006396">
    <property type="term" value="P:RNA processing"/>
    <property type="evidence" value="ECO:0007669"/>
    <property type="project" value="InterPro"/>
</dbReference>
<dbReference type="Pfam" id="PF00035">
    <property type="entry name" value="dsrm"/>
    <property type="match status" value="1"/>
</dbReference>
<dbReference type="Proteomes" id="UP000823913">
    <property type="component" value="Unassembled WGS sequence"/>
</dbReference>
<reference evidence="9" key="2">
    <citation type="journal article" date="2021" name="PeerJ">
        <title>Extensive microbial diversity within the chicken gut microbiome revealed by metagenomics and culture.</title>
        <authorList>
            <person name="Gilroy R."/>
            <person name="Ravi A."/>
            <person name="Getino M."/>
            <person name="Pursley I."/>
            <person name="Horton D.L."/>
            <person name="Alikhan N.F."/>
            <person name="Baker D."/>
            <person name="Gharbi K."/>
            <person name="Hall N."/>
            <person name="Watson M."/>
            <person name="Adriaenssens E.M."/>
            <person name="Foster-Nyarko E."/>
            <person name="Jarju S."/>
            <person name="Secka A."/>
            <person name="Antonio M."/>
            <person name="Oren A."/>
            <person name="Chaudhuri R.R."/>
            <person name="La Ragione R."/>
            <person name="Hildebrand F."/>
            <person name="Pallen M.J."/>
        </authorList>
    </citation>
    <scope>NUCLEOTIDE SEQUENCE</scope>
    <source>
        <strain evidence="9">ChiW16-3235</strain>
    </source>
</reference>
<keyword evidence="3" id="KW-0255">Endonuclease</keyword>
<dbReference type="GO" id="GO:0010468">
    <property type="term" value="P:regulation of gene expression"/>
    <property type="evidence" value="ECO:0007669"/>
    <property type="project" value="TreeGrafter"/>
</dbReference>
<dbReference type="Pfam" id="PF14622">
    <property type="entry name" value="Ribonucleas_3_3"/>
    <property type="match status" value="1"/>
</dbReference>
<dbReference type="PANTHER" id="PTHR11207:SF0">
    <property type="entry name" value="RIBONUCLEASE 3"/>
    <property type="match status" value="1"/>
</dbReference>
<dbReference type="PROSITE" id="PS50142">
    <property type="entry name" value="RNASE_3_2"/>
    <property type="match status" value="1"/>
</dbReference>
<keyword evidence="2" id="KW-0540">Nuclease</keyword>
<dbReference type="PROSITE" id="PS50137">
    <property type="entry name" value="DS_RBD"/>
    <property type="match status" value="1"/>
</dbReference>
<dbReference type="GO" id="GO:0004525">
    <property type="term" value="F:ribonuclease III activity"/>
    <property type="evidence" value="ECO:0007669"/>
    <property type="project" value="InterPro"/>
</dbReference>
<evidence type="ECO:0000256" key="2">
    <source>
        <dbReference type="ARBA" id="ARBA00022722"/>
    </source>
</evidence>
<dbReference type="SUPFAM" id="SSF54768">
    <property type="entry name" value="dsRNA-binding domain-like"/>
    <property type="match status" value="1"/>
</dbReference>
<feature type="domain" description="DRBM" evidence="7">
    <location>
        <begin position="137"/>
        <end position="205"/>
    </location>
</feature>
<dbReference type="Gene3D" id="1.10.1520.10">
    <property type="entry name" value="Ribonuclease III domain"/>
    <property type="match status" value="1"/>
</dbReference>
<dbReference type="EMBL" id="DVHK01000126">
    <property type="protein sequence ID" value="HIR67627.1"/>
    <property type="molecule type" value="Genomic_DNA"/>
</dbReference>
<dbReference type="AlphaFoldDB" id="A0A9D1JA31"/>
<evidence type="ECO:0000256" key="1">
    <source>
        <dbReference type="ARBA" id="ARBA00010183"/>
    </source>
</evidence>
<dbReference type="SUPFAM" id="SSF69065">
    <property type="entry name" value="RNase III domain-like"/>
    <property type="match status" value="1"/>
</dbReference>
<comment type="similarity">
    <text evidence="1">Belongs to the ribonuclease III family.</text>
</comment>
<dbReference type="InterPro" id="IPR000999">
    <property type="entry name" value="RNase_III_dom"/>
</dbReference>
<dbReference type="SMART" id="SM00358">
    <property type="entry name" value="DSRM"/>
    <property type="match status" value="1"/>
</dbReference>
<feature type="domain" description="RNase III" evidence="8">
    <location>
        <begin position="1"/>
        <end position="117"/>
    </location>
</feature>
<evidence type="ECO:0000256" key="3">
    <source>
        <dbReference type="ARBA" id="ARBA00022759"/>
    </source>
</evidence>
<dbReference type="PANTHER" id="PTHR11207">
    <property type="entry name" value="RIBONUCLEASE III"/>
    <property type="match status" value="1"/>
</dbReference>
<sequence length="208" mass="22391">MKDLQKALGYTFRDISLLRRALTLKGADERFNNESLECLGDSLIGFVAALKFYNDGLNEGGMTSRKKSVVNDRALTEVSLALGLDKALIRPKGGEGNKKAIPSAYEAVAAAILLDGGMDAAQAFIARTLDFERRERDYIALLQEAMQAQRKALPVYSHGVDGGEGAHHDFTVTVCADGRTFSGRGANTAEAKRNAAKTAYDALFGSAR</sequence>
<dbReference type="CDD" id="cd00593">
    <property type="entry name" value="RIBOc"/>
    <property type="match status" value="1"/>
</dbReference>
<reference evidence="9" key="1">
    <citation type="submission" date="2020-10" db="EMBL/GenBank/DDBJ databases">
        <authorList>
            <person name="Gilroy R."/>
        </authorList>
    </citation>
    <scope>NUCLEOTIDE SEQUENCE</scope>
    <source>
        <strain evidence="9">ChiW16-3235</strain>
    </source>
</reference>
<evidence type="ECO:0000256" key="5">
    <source>
        <dbReference type="ARBA" id="ARBA00022884"/>
    </source>
</evidence>
<proteinExistence type="inferred from homology"/>
<evidence type="ECO:0000313" key="10">
    <source>
        <dbReference type="Proteomes" id="UP000823913"/>
    </source>
</evidence>
<comment type="caution">
    <text evidence="9">The sequence shown here is derived from an EMBL/GenBank/DDBJ whole genome shotgun (WGS) entry which is preliminary data.</text>
</comment>
<evidence type="ECO:0000259" key="8">
    <source>
        <dbReference type="PROSITE" id="PS50142"/>
    </source>
</evidence>
<evidence type="ECO:0000256" key="6">
    <source>
        <dbReference type="PROSITE-ProRule" id="PRU00266"/>
    </source>
</evidence>
<dbReference type="GO" id="GO:0003725">
    <property type="term" value="F:double-stranded RNA binding"/>
    <property type="evidence" value="ECO:0007669"/>
    <property type="project" value="TreeGrafter"/>
</dbReference>
<evidence type="ECO:0000313" key="9">
    <source>
        <dbReference type="EMBL" id="HIR67627.1"/>
    </source>
</evidence>
<protein>
    <submittedName>
        <fullName evidence="9">Uncharacterized protein</fullName>
    </submittedName>
</protein>
<accession>A0A9D1JA31</accession>
<dbReference type="Gene3D" id="3.30.160.20">
    <property type="match status" value="1"/>
</dbReference>
<keyword evidence="5 6" id="KW-0694">RNA-binding</keyword>
<dbReference type="InterPro" id="IPR036389">
    <property type="entry name" value="RNase_III_sf"/>
</dbReference>
<dbReference type="InterPro" id="IPR014720">
    <property type="entry name" value="dsRBD_dom"/>
</dbReference>
<evidence type="ECO:0000259" key="7">
    <source>
        <dbReference type="PROSITE" id="PS50137"/>
    </source>
</evidence>
<name>A0A9D1JA31_9FIRM</name>